<accession>A0A212LCH9</accession>
<feature type="region of interest" description="Disordered" evidence="1">
    <location>
        <begin position="1"/>
        <end position="33"/>
    </location>
</feature>
<name>A0A212LCH9_9HYPH</name>
<dbReference type="EMBL" id="FMJD01000005">
    <property type="protein sequence ID" value="SCM75059.1"/>
    <property type="molecule type" value="Genomic_DNA"/>
</dbReference>
<reference evidence="2" key="1">
    <citation type="submission" date="2016-08" db="EMBL/GenBank/DDBJ databases">
        <authorList>
            <person name="Seilhamer J.J."/>
        </authorList>
    </citation>
    <scope>NUCLEOTIDE SEQUENCE</scope>
    <source>
        <strain evidence="2">86</strain>
    </source>
</reference>
<dbReference type="AlphaFoldDB" id="A0A212LCH9"/>
<evidence type="ECO:0000256" key="1">
    <source>
        <dbReference type="SAM" id="MobiDB-lite"/>
    </source>
</evidence>
<sequence length="86" mass="9524">MSVPIGRPAAARPPAMIGSRRRPCQDEPPDALCHSDQRLIGTANSPEDSREGWKKYKTNQENRLGADRGGQLEGIRRKAIITEETL</sequence>
<gene>
    <name evidence="2" type="ORF">KL86PLE_130460</name>
</gene>
<evidence type="ECO:0000313" key="2">
    <source>
        <dbReference type="EMBL" id="SCM75059.1"/>
    </source>
</evidence>
<proteinExistence type="predicted"/>
<organism evidence="2">
    <name type="scientific">uncultured Pleomorphomonas sp</name>
    <dbReference type="NCBI Taxonomy" id="442121"/>
    <lineage>
        <taxon>Bacteria</taxon>
        <taxon>Pseudomonadati</taxon>
        <taxon>Pseudomonadota</taxon>
        <taxon>Alphaproteobacteria</taxon>
        <taxon>Hyphomicrobiales</taxon>
        <taxon>Pleomorphomonadaceae</taxon>
        <taxon>Pleomorphomonas</taxon>
        <taxon>environmental samples</taxon>
    </lineage>
</organism>
<protein>
    <submittedName>
        <fullName evidence="2">Uncharacterized protein</fullName>
    </submittedName>
</protein>